<evidence type="ECO:0000256" key="6">
    <source>
        <dbReference type="ARBA" id="ARBA00022553"/>
    </source>
</evidence>
<dbReference type="SUPFAM" id="SSF74650">
    <property type="entry name" value="Galactose mutarotase-like"/>
    <property type="match status" value="1"/>
</dbReference>
<dbReference type="PANTHER" id="PTHR10091:SF0">
    <property type="entry name" value="GALACTOSE MUTAROTASE"/>
    <property type="match status" value="1"/>
</dbReference>
<dbReference type="AlphaFoldDB" id="A0AAJ1TXK1"/>
<keyword evidence="6" id="KW-0597">Phosphoprotein</keyword>
<keyword evidence="8 9" id="KW-0119">Carbohydrate metabolism</keyword>
<feature type="active site" description="Proton acceptor" evidence="10">
    <location>
        <position position="341"/>
    </location>
</feature>
<evidence type="ECO:0000256" key="10">
    <source>
        <dbReference type="PIRSR" id="PIRSR005096-1"/>
    </source>
</evidence>
<dbReference type="FunFam" id="2.70.98.10:FF:000003">
    <property type="entry name" value="Aldose 1-epimerase"/>
    <property type="match status" value="1"/>
</dbReference>
<dbReference type="InterPro" id="IPR047215">
    <property type="entry name" value="Galactose_mutarotase-like"/>
</dbReference>
<dbReference type="Gene3D" id="2.70.98.10">
    <property type="match status" value="1"/>
</dbReference>
<feature type="signal peptide" evidence="13">
    <location>
        <begin position="1"/>
        <end position="21"/>
    </location>
</feature>
<comment type="subcellular location">
    <subcellularLocation>
        <location evidence="1">Cytoplasm</location>
    </subcellularLocation>
</comment>
<keyword evidence="13" id="KW-0732">Signal</keyword>
<dbReference type="GO" id="GO:0006006">
    <property type="term" value="P:glucose metabolic process"/>
    <property type="evidence" value="ECO:0007669"/>
    <property type="project" value="TreeGrafter"/>
</dbReference>
<comment type="pathway">
    <text evidence="2 9">Carbohydrate metabolism; hexose metabolism.</text>
</comment>
<evidence type="ECO:0000256" key="7">
    <source>
        <dbReference type="ARBA" id="ARBA00023235"/>
    </source>
</evidence>
<organism evidence="14 15">
    <name type="scientific">Methylobacterium brachiatum</name>
    <dbReference type="NCBI Taxonomy" id="269660"/>
    <lineage>
        <taxon>Bacteria</taxon>
        <taxon>Pseudomonadati</taxon>
        <taxon>Pseudomonadota</taxon>
        <taxon>Alphaproteobacteria</taxon>
        <taxon>Hyphomicrobiales</taxon>
        <taxon>Methylobacteriaceae</taxon>
        <taxon>Methylobacterium</taxon>
    </lineage>
</organism>
<dbReference type="InterPro" id="IPR008183">
    <property type="entry name" value="Aldose_1/G6P_1-epimerase"/>
</dbReference>
<evidence type="ECO:0000313" key="15">
    <source>
        <dbReference type="Proteomes" id="UP001223420"/>
    </source>
</evidence>
<feature type="binding site" evidence="12">
    <location>
        <begin position="101"/>
        <end position="102"/>
    </location>
    <ligand>
        <name>beta-D-galactose</name>
        <dbReference type="ChEBI" id="CHEBI:27667"/>
    </ligand>
</feature>
<dbReference type="NCBIfam" id="NF008277">
    <property type="entry name" value="PRK11055.1"/>
    <property type="match status" value="1"/>
</dbReference>
<keyword evidence="7 9" id="KW-0413">Isomerase</keyword>
<dbReference type="Pfam" id="PF01263">
    <property type="entry name" value="Aldose_epim"/>
    <property type="match status" value="1"/>
</dbReference>
<dbReference type="PANTHER" id="PTHR10091">
    <property type="entry name" value="ALDOSE-1-EPIMERASE"/>
    <property type="match status" value="1"/>
</dbReference>
<evidence type="ECO:0000256" key="3">
    <source>
        <dbReference type="ARBA" id="ARBA00006206"/>
    </source>
</evidence>
<evidence type="ECO:0000256" key="13">
    <source>
        <dbReference type="SAM" id="SignalP"/>
    </source>
</evidence>
<evidence type="ECO:0000256" key="12">
    <source>
        <dbReference type="PIRSR" id="PIRSR005096-3"/>
    </source>
</evidence>
<dbReference type="GO" id="GO:0004034">
    <property type="term" value="F:aldose 1-epimerase activity"/>
    <property type="evidence" value="ECO:0007669"/>
    <property type="project" value="UniProtKB-EC"/>
</dbReference>
<comment type="caution">
    <text evidence="14">The sequence shown here is derived from an EMBL/GenBank/DDBJ whole genome shotgun (WGS) entry which is preliminary data.</text>
</comment>
<dbReference type="GO" id="GO:0005737">
    <property type="term" value="C:cytoplasm"/>
    <property type="evidence" value="ECO:0007669"/>
    <property type="project" value="UniProtKB-SubCell"/>
</dbReference>
<dbReference type="CDD" id="cd09019">
    <property type="entry name" value="galactose_mutarotase_like"/>
    <property type="match status" value="1"/>
</dbReference>
<dbReference type="GO" id="GO:0033499">
    <property type="term" value="P:galactose catabolic process via UDP-galactose, Leloir pathway"/>
    <property type="evidence" value="ECO:0007669"/>
    <property type="project" value="TreeGrafter"/>
</dbReference>
<evidence type="ECO:0000256" key="9">
    <source>
        <dbReference type="PIRNR" id="PIRNR005096"/>
    </source>
</evidence>
<dbReference type="EMBL" id="JAUSWL010000005">
    <property type="protein sequence ID" value="MDQ0544383.1"/>
    <property type="molecule type" value="Genomic_DNA"/>
</dbReference>
<evidence type="ECO:0000256" key="2">
    <source>
        <dbReference type="ARBA" id="ARBA00005028"/>
    </source>
</evidence>
<comment type="catalytic activity">
    <reaction evidence="9">
        <text>alpha-D-glucose = beta-D-glucose</text>
        <dbReference type="Rhea" id="RHEA:10264"/>
        <dbReference type="ChEBI" id="CHEBI:15903"/>
        <dbReference type="ChEBI" id="CHEBI:17925"/>
        <dbReference type="EC" id="5.1.3.3"/>
    </reaction>
</comment>
<dbReference type="InterPro" id="IPR014718">
    <property type="entry name" value="GH-type_carb-bd"/>
</dbReference>
<dbReference type="RefSeq" id="WP_230365357.1">
    <property type="nucleotide sequence ID" value="NZ_JAJALK010000002.1"/>
</dbReference>
<gene>
    <name evidence="14" type="ORF">QO001_003317</name>
</gene>
<sequence>MRGVGAVALGACAAIPAVAQASEPVRTVFGTLPDGRTVEEVTLTNGKGVTARVISWGALLRTLEVPDRAGKPADIVLGYKDLASYLAKPNYFGASIGRYANRIRAGRFTLDGQTYTLATNDGPNALHGGTAGFDKRLWTITEVKGGATPSVTLRYVSPDGEEGYPGTLTVTATYALDAANTLTVTYQATTDKPTIVNLTNHSFFNLAGEGSGRSILDNILTIPAERYTPVDATLIPTGEHVPVAGTPFDFRTPTVIGARIRDGRDIQIVRGRGYDHNWVVTDKPTAEPHLVARVEDPASGRVLEVASNQPGIQFYAGNFLDATAVGKSGLAYRQSDALALEPELFPDTPNQPAFGSARLDPGATYRNVITYRFSTSSAHRTHEK</sequence>
<dbReference type="GO" id="GO:0030246">
    <property type="term" value="F:carbohydrate binding"/>
    <property type="evidence" value="ECO:0007669"/>
    <property type="project" value="InterPro"/>
</dbReference>
<comment type="subunit">
    <text evidence="4">Monomer.</text>
</comment>
<evidence type="ECO:0000313" key="14">
    <source>
        <dbReference type="EMBL" id="MDQ0544383.1"/>
    </source>
</evidence>
<dbReference type="EC" id="5.1.3.3" evidence="9"/>
<dbReference type="InterPro" id="IPR015443">
    <property type="entry name" value="Aldose_1-epimerase"/>
</dbReference>
<feature type="binding site" evidence="11">
    <location>
        <position position="275"/>
    </location>
    <ligand>
        <name>beta-D-galactose</name>
        <dbReference type="ChEBI" id="CHEBI:27667"/>
    </ligand>
</feature>
<name>A0AAJ1TXK1_9HYPH</name>
<reference evidence="14" key="1">
    <citation type="submission" date="2023-07" db="EMBL/GenBank/DDBJ databases">
        <title>Genomic Encyclopedia of Type Strains, Phase IV (KMG-IV): sequencing the most valuable type-strain genomes for metagenomic binning, comparative biology and taxonomic classification.</title>
        <authorList>
            <person name="Goeker M."/>
        </authorList>
    </citation>
    <scope>NUCLEOTIDE SEQUENCE</scope>
    <source>
        <strain evidence="14">DSM 19569</strain>
    </source>
</reference>
<evidence type="ECO:0000256" key="8">
    <source>
        <dbReference type="ARBA" id="ARBA00023277"/>
    </source>
</evidence>
<evidence type="ECO:0000256" key="4">
    <source>
        <dbReference type="ARBA" id="ARBA00011245"/>
    </source>
</evidence>
<keyword evidence="5" id="KW-0963">Cytoplasm</keyword>
<evidence type="ECO:0000256" key="5">
    <source>
        <dbReference type="ARBA" id="ARBA00022490"/>
    </source>
</evidence>
<feature type="active site" description="Proton donor" evidence="10">
    <location>
        <position position="201"/>
    </location>
</feature>
<feature type="chain" id="PRO_5042610980" description="Aldose 1-epimerase" evidence="13">
    <location>
        <begin position="22"/>
        <end position="384"/>
    </location>
</feature>
<dbReference type="InterPro" id="IPR011013">
    <property type="entry name" value="Gal_mutarotase_sf_dom"/>
</dbReference>
<protein>
    <recommendedName>
        <fullName evidence="9">Aldose 1-epimerase</fullName>
        <ecNumber evidence="9">5.1.3.3</ecNumber>
    </recommendedName>
</protein>
<evidence type="ECO:0000256" key="11">
    <source>
        <dbReference type="PIRSR" id="PIRSR005096-2"/>
    </source>
</evidence>
<accession>A0AAJ1TXK1</accession>
<dbReference type="Proteomes" id="UP001223420">
    <property type="component" value="Unassembled WGS sequence"/>
</dbReference>
<evidence type="ECO:0000256" key="1">
    <source>
        <dbReference type="ARBA" id="ARBA00004496"/>
    </source>
</evidence>
<proteinExistence type="inferred from homology"/>
<dbReference type="PIRSF" id="PIRSF005096">
    <property type="entry name" value="GALM"/>
    <property type="match status" value="1"/>
</dbReference>
<comment type="similarity">
    <text evidence="3 9">Belongs to the aldose epimerase family.</text>
</comment>